<organism evidence="7 8">
    <name type="scientific">Micromonospora tulbaghiae</name>
    <dbReference type="NCBI Taxonomy" id="479978"/>
    <lineage>
        <taxon>Bacteria</taxon>
        <taxon>Bacillati</taxon>
        <taxon>Actinomycetota</taxon>
        <taxon>Actinomycetes</taxon>
        <taxon>Micromonosporales</taxon>
        <taxon>Micromonosporaceae</taxon>
        <taxon>Micromonospora</taxon>
    </lineage>
</organism>
<dbReference type="InterPro" id="IPR024079">
    <property type="entry name" value="MetalloPept_cat_dom_sf"/>
</dbReference>
<sequence>MTTPAPTPPPQLQVALGTAADPGSVHAVTGTGTALLVTHYPASGAGRLHVLDPRTLAPVRPSLPVGHEPRAVAWHPGRGQAYVMNRGVQSYSVSRCDLATGTVTDIPIGFGLIAIAVDPVADLLYTADWAHKRLHVIELADTTQRRVVPLPSAPNRLTVAPDGTVYATLYVKGLVPADDALAVVRPDGTLTVAPIEPAHLQPGGVAVAHDGMIYVGSLGGGTVHPLFGVHDPDSGLRLGAVPSAAGVRDLAAAPGLSRAWLATDKGVQLVDTTNPYAPRTLDPITTGHAPYAVAVTADGTAYVGDVVDGTVSLIRPDVANLPLDAVATLLTEAGFAPTTGLGTAIRAYQTFHELPVTGRPDAVTAAHLTAPGCGTPDRTTTTGFVLQGGHFRHTNLTYHLGDMTMPYARDEFTDALKHELIQVSFDVWREVLGENWYGPFEFTRVFDPAQADIVFSVGDDPVFHDTGWFRTVYAVTKWGAAPGWPDTGGQLPVIFNRKINWDAHGYFDVDLHGPDFRHVATHEIGHAFGLNHGKSGNVMHRNASWYRVPKSDDRNGFFAMYGRLPFTDGVGIRVLPDVDHVAYSDCERHLVVHYPEGDAWTWTRLTADVGAPRMARGTSPSPFFAHDGVPSYVYAGDGGHVLQIWYDQGQWWWGDLTQDSGGPPAVRYGPHAYRNGDTQRVVYSATDGRTIRLSQAPGEGWVWQDVSVEGAVAADGTPYGYVDGVTGLDVIVYRDAEEHLRMLWEGPEGWGQISLTWATQAENPLPLTMMPVWGEHRAGERHRVFGLDHRQDIRMYAVGDDGAWHTRSLTAELGLPECSASAVQRLPGVDGAPDGWLLVFADFDGGLWELTGDGDTWQAERVQIDGMPPVGRSVLSVWLGGGRLQITYTAANGNIQLLSRSLGAHDWQRTNLTRVSDVV</sequence>
<dbReference type="RefSeq" id="WP_120569421.1">
    <property type="nucleotide sequence ID" value="NZ_CP024087.1"/>
</dbReference>
<dbReference type="KEGG" id="mtua:CSH63_06300"/>
<dbReference type="GO" id="GO:0006508">
    <property type="term" value="P:proteolysis"/>
    <property type="evidence" value="ECO:0007669"/>
    <property type="project" value="UniProtKB-KW"/>
</dbReference>
<evidence type="ECO:0000313" key="8">
    <source>
        <dbReference type="Proteomes" id="UP000267804"/>
    </source>
</evidence>
<evidence type="ECO:0000256" key="4">
    <source>
        <dbReference type="ARBA" id="ARBA00022833"/>
    </source>
</evidence>
<dbReference type="GO" id="GO:0004222">
    <property type="term" value="F:metalloendopeptidase activity"/>
    <property type="evidence" value="ECO:0007669"/>
    <property type="project" value="InterPro"/>
</dbReference>
<feature type="domain" description="Peptidase metallopeptidase" evidence="6">
    <location>
        <begin position="394"/>
        <end position="563"/>
    </location>
</feature>
<dbReference type="EMBL" id="CP024087">
    <property type="protein sequence ID" value="AYF27046.1"/>
    <property type="molecule type" value="Genomic_DNA"/>
</dbReference>
<name>A0A386WF66_9ACTN</name>
<dbReference type="PANTHER" id="PTHR47197">
    <property type="entry name" value="PROTEIN NIRF"/>
    <property type="match status" value="1"/>
</dbReference>
<protein>
    <recommendedName>
        <fullName evidence="6">Peptidase metallopeptidase domain-containing protein</fullName>
    </recommendedName>
</protein>
<reference evidence="7 8" key="1">
    <citation type="submission" date="2017-10" db="EMBL/GenBank/DDBJ databases">
        <title>Integration of genomic and chemical information greatly accelerates assignment of the full stereostructure of myelolactone, a potent inhibitor of myeloma from a marine-derived Micromonospora.</title>
        <authorList>
            <person name="Kim M.C."/>
            <person name="Machado H."/>
            <person name="Jensen P.R."/>
            <person name="Fenical W."/>
        </authorList>
    </citation>
    <scope>NUCLEOTIDE SEQUENCE [LARGE SCALE GENOMIC DNA]</scope>
    <source>
        <strain evidence="7 8">CNY-010</strain>
    </source>
</reference>
<dbReference type="GO" id="GO:0008270">
    <property type="term" value="F:zinc ion binding"/>
    <property type="evidence" value="ECO:0007669"/>
    <property type="project" value="InterPro"/>
</dbReference>
<evidence type="ECO:0000256" key="5">
    <source>
        <dbReference type="ARBA" id="ARBA00023049"/>
    </source>
</evidence>
<proteinExistence type="predicted"/>
<keyword evidence="2" id="KW-0479">Metal-binding</keyword>
<keyword evidence="5" id="KW-0482">Metalloprotease</keyword>
<dbReference type="InterPro" id="IPR015943">
    <property type="entry name" value="WD40/YVTN_repeat-like_dom_sf"/>
</dbReference>
<dbReference type="PANTHER" id="PTHR47197:SF3">
    <property type="entry name" value="DIHYDRO-HEME D1 DEHYDROGENASE"/>
    <property type="match status" value="1"/>
</dbReference>
<evidence type="ECO:0000259" key="6">
    <source>
        <dbReference type="SMART" id="SM00235"/>
    </source>
</evidence>
<dbReference type="SUPFAM" id="SSF63829">
    <property type="entry name" value="Calcium-dependent phosphotriesterase"/>
    <property type="match status" value="1"/>
</dbReference>
<dbReference type="Gene3D" id="2.130.10.10">
    <property type="entry name" value="YVTN repeat-like/Quinoprotein amine dehydrogenase"/>
    <property type="match status" value="2"/>
</dbReference>
<dbReference type="Pfam" id="PF00413">
    <property type="entry name" value="Peptidase_M10"/>
    <property type="match status" value="1"/>
</dbReference>
<evidence type="ECO:0000256" key="2">
    <source>
        <dbReference type="ARBA" id="ARBA00022723"/>
    </source>
</evidence>
<keyword evidence="1" id="KW-0645">Protease</keyword>
<keyword evidence="4" id="KW-0862">Zinc</keyword>
<gene>
    <name evidence="7" type="ORF">CSH63_06300</name>
</gene>
<dbReference type="GO" id="GO:0031012">
    <property type="term" value="C:extracellular matrix"/>
    <property type="evidence" value="ECO:0007669"/>
    <property type="project" value="InterPro"/>
</dbReference>
<dbReference type="SUPFAM" id="SSF47090">
    <property type="entry name" value="PGBD-like"/>
    <property type="match status" value="1"/>
</dbReference>
<dbReference type="InterPro" id="IPR001818">
    <property type="entry name" value="Pept_M10_metallopeptidase"/>
</dbReference>
<dbReference type="SMART" id="SM00235">
    <property type="entry name" value="ZnMc"/>
    <property type="match status" value="1"/>
</dbReference>
<dbReference type="Proteomes" id="UP000267804">
    <property type="component" value="Chromosome"/>
</dbReference>
<dbReference type="InterPro" id="IPR036365">
    <property type="entry name" value="PGBD-like_sf"/>
</dbReference>
<keyword evidence="3" id="KW-0378">Hydrolase</keyword>
<evidence type="ECO:0000313" key="7">
    <source>
        <dbReference type="EMBL" id="AYF27046.1"/>
    </source>
</evidence>
<dbReference type="InterPro" id="IPR051200">
    <property type="entry name" value="Host-pathogen_enzymatic-act"/>
</dbReference>
<evidence type="ECO:0000256" key="1">
    <source>
        <dbReference type="ARBA" id="ARBA00022670"/>
    </source>
</evidence>
<dbReference type="InterPro" id="IPR006026">
    <property type="entry name" value="Peptidase_Metallo"/>
</dbReference>
<dbReference type="Gene3D" id="2.120.10.70">
    <property type="entry name" value="Fucose-specific lectin"/>
    <property type="match status" value="2"/>
</dbReference>
<evidence type="ECO:0000256" key="3">
    <source>
        <dbReference type="ARBA" id="ARBA00022801"/>
    </source>
</evidence>
<accession>A0A386WF66</accession>
<dbReference type="AlphaFoldDB" id="A0A386WF66"/>
<dbReference type="Gene3D" id="3.40.390.10">
    <property type="entry name" value="Collagenase (Catalytic Domain)"/>
    <property type="match status" value="1"/>
</dbReference>
<dbReference type="SUPFAM" id="SSF55486">
    <property type="entry name" value="Metalloproteases ('zincins'), catalytic domain"/>
    <property type="match status" value="1"/>
</dbReference>
<dbReference type="SUPFAM" id="SSF89372">
    <property type="entry name" value="Fucose-specific lectin"/>
    <property type="match status" value="2"/>
</dbReference>